<organism evidence="1 2">
    <name type="scientific">Nocardia terpenica</name>
    <dbReference type="NCBI Taxonomy" id="455432"/>
    <lineage>
        <taxon>Bacteria</taxon>
        <taxon>Bacillati</taxon>
        <taxon>Actinomycetota</taxon>
        <taxon>Actinomycetes</taxon>
        <taxon>Mycobacteriales</taxon>
        <taxon>Nocardiaceae</taxon>
        <taxon>Nocardia</taxon>
    </lineage>
</organism>
<proteinExistence type="predicted"/>
<dbReference type="EMBL" id="CP046173">
    <property type="protein sequence ID" value="QIS18767.1"/>
    <property type="molecule type" value="Genomic_DNA"/>
</dbReference>
<dbReference type="AlphaFoldDB" id="A0A6G9Z079"/>
<sequence>MPDRQVRGSVAAGLVLEYIRGLGLLIGGAESAALCRRRMSAEQQKDGP</sequence>
<protein>
    <submittedName>
        <fullName evidence="1">Uncharacterized protein</fullName>
    </submittedName>
</protein>
<evidence type="ECO:0000313" key="1">
    <source>
        <dbReference type="EMBL" id="QIS18767.1"/>
    </source>
</evidence>
<evidence type="ECO:0000313" key="2">
    <source>
        <dbReference type="Proteomes" id="UP000500953"/>
    </source>
</evidence>
<name>A0A6G9Z079_9NOCA</name>
<reference evidence="1 2" key="1">
    <citation type="journal article" date="2019" name="ACS Chem. Biol.">
        <title>Identification and Mobilization of a Cryptic Antibiotic Biosynthesis Gene Locus from a Human-Pathogenic Nocardia Isolate.</title>
        <authorList>
            <person name="Herisse M."/>
            <person name="Ishida K."/>
            <person name="Porter J.L."/>
            <person name="Howden B."/>
            <person name="Hertweck C."/>
            <person name="Stinear T.P."/>
            <person name="Pidot S.J."/>
        </authorList>
    </citation>
    <scope>NUCLEOTIDE SEQUENCE [LARGE SCALE GENOMIC DNA]</scope>
    <source>
        <strain evidence="1 2">AUSMDU00012715</strain>
    </source>
</reference>
<gene>
    <name evidence="1" type="ORF">F6W96_11160</name>
</gene>
<dbReference type="RefSeq" id="WP_167486088.1">
    <property type="nucleotide sequence ID" value="NZ_CP046173.1"/>
</dbReference>
<accession>A0A6G9Z079</accession>
<dbReference type="Proteomes" id="UP000500953">
    <property type="component" value="Chromosome"/>
</dbReference>